<evidence type="ECO:0000256" key="9">
    <source>
        <dbReference type="ARBA" id="ARBA00022840"/>
    </source>
</evidence>
<evidence type="ECO:0000313" key="14">
    <source>
        <dbReference type="Proteomes" id="UP000549617"/>
    </source>
</evidence>
<dbReference type="InterPro" id="IPR036097">
    <property type="entry name" value="HisK_dim/P_sf"/>
</dbReference>
<keyword evidence="7" id="KW-0547">Nucleotide-binding</keyword>
<dbReference type="PRINTS" id="PR00344">
    <property type="entry name" value="BCTRLSENSOR"/>
</dbReference>
<gene>
    <name evidence="13" type="ORF">FHS49_002982</name>
</gene>
<dbReference type="SMART" id="SM00388">
    <property type="entry name" value="HisKA"/>
    <property type="match status" value="1"/>
</dbReference>
<dbReference type="CDD" id="cd00082">
    <property type="entry name" value="HisKA"/>
    <property type="match status" value="1"/>
</dbReference>
<dbReference type="GO" id="GO:0005524">
    <property type="term" value="F:ATP binding"/>
    <property type="evidence" value="ECO:0007669"/>
    <property type="project" value="UniProtKB-KW"/>
</dbReference>
<dbReference type="AlphaFoldDB" id="A0A7W9AJQ0"/>
<dbReference type="PANTHER" id="PTHR44936">
    <property type="entry name" value="SENSOR PROTEIN CREC"/>
    <property type="match status" value="1"/>
</dbReference>
<dbReference type="SMART" id="SM00304">
    <property type="entry name" value="HAMP"/>
    <property type="match status" value="1"/>
</dbReference>
<evidence type="ECO:0000256" key="1">
    <source>
        <dbReference type="ARBA" id="ARBA00000085"/>
    </source>
</evidence>
<reference evidence="13 14" key="1">
    <citation type="submission" date="2020-08" db="EMBL/GenBank/DDBJ databases">
        <title>Genomic Encyclopedia of Type Strains, Phase IV (KMG-IV): sequencing the most valuable type-strain genomes for metagenomic binning, comparative biology and taxonomic classification.</title>
        <authorList>
            <person name="Goeker M."/>
        </authorList>
    </citation>
    <scope>NUCLEOTIDE SEQUENCE [LARGE SCALE GENOMIC DNA]</scope>
    <source>
        <strain evidence="13 14">DSM 25079</strain>
    </source>
</reference>
<keyword evidence="10" id="KW-0812">Transmembrane</keyword>
<dbReference type="Gene3D" id="1.10.287.130">
    <property type="match status" value="1"/>
</dbReference>
<dbReference type="RefSeq" id="WP_246350817.1">
    <property type="nucleotide sequence ID" value="NZ_JACIJC010000005.1"/>
</dbReference>
<dbReference type="PROSITE" id="PS50109">
    <property type="entry name" value="HIS_KIN"/>
    <property type="match status" value="1"/>
</dbReference>
<dbReference type="SUPFAM" id="SSF55874">
    <property type="entry name" value="ATPase domain of HSP90 chaperone/DNA topoisomerase II/histidine kinase"/>
    <property type="match status" value="1"/>
</dbReference>
<dbReference type="Gene3D" id="3.30.565.10">
    <property type="entry name" value="Histidine kinase-like ATPase, C-terminal domain"/>
    <property type="match status" value="1"/>
</dbReference>
<keyword evidence="10" id="KW-1133">Transmembrane helix</keyword>
<comment type="catalytic activity">
    <reaction evidence="1">
        <text>ATP + protein L-histidine = ADP + protein N-phospho-L-histidine.</text>
        <dbReference type="EC" id="2.7.13.3"/>
    </reaction>
</comment>
<organism evidence="13 14">
    <name type="scientific">Sphingobium boeckii</name>
    <dbReference type="NCBI Taxonomy" id="1082345"/>
    <lineage>
        <taxon>Bacteria</taxon>
        <taxon>Pseudomonadati</taxon>
        <taxon>Pseudomonadota</taxon>
        <taxon>Alphaproteobacteria</taxon>
        <taxon>Sphingomonadales</taxon>
        <taxon>Sphingomonadaceae</taxon>
        <taxon>Sphingobium</taxon>
    </lineage>
</organism>
<dbReference type="InterPro" id="IPR004358">
    <property type="entry name" value="Sig_transdc_His_kin-like_C"/>
</dbReference>
<name>A0A7W9AJQ0_9SPHN</name>
<evidence type="ECO:0000256" key="6">
    <source>
        <dbReference type="ARBA" id="ARBA00022679"/>
    </source>
</evidence>
<sequence>MPAFASMTGMETLKSWIKRRWPPIHLRVILFGVLLFVAALPGVAAVSLRVYENTLVQQTEAELIAQGAALAGAYRAAWPERFDAGRRPLIIERPKVDLNAMQILPELPDPVRGPAAGRNAALTGRALAPVVADTQQTTLAAIRVLDRNGLVVLGRRDLGLSYRDVPEVRAALAGRSETVLRRRGGYQPRYNLEFLSRASAIRVHYVRPVIADGQVIGALMFSRSPRGLFLGVYQDRGKILLGVGGILLILLFLAGLLHRAIARPIEALSRATEAVALGHVDVPETPATAAIEIRALYQNFALMAERIERRSRYLRDFAAAVSHEFKTPIAGLRGALELLGDHGATMTADERKRFLSNAMADADRLSHLVQRLLDLARADMIVAPSDAATDPAGPVGLVADAHRGPGLAIDVDLPRDVMAAIPPEVLEAVLETLVENSRQAGAGKVMIQGVIDNGALALTVSDDGPGIAPADRDRIFEPFHTGRRAEGGSGLGLAIARSLLAACGGTIASAPSDAGARIVIRLPIVKDSH</sequence>
<keyword evidence="5" id="KW-0597">Phosphoprotein</keyword>
<dbReference type="InterPro" id="IPR003660">
    <property type="entry name" value="HAMP_dom"/>
</dbReference>
<dbReference type="InterPro" id="IPR005467">
    <property type="entry name" value="His_kinase_dom"/>
</dbReference>
<evidence type="ECO:0000256" key="3">
    <source>
        <dbReference type="ARBA" id="ARBA00012438"/>
    </source>
</evidence>
<dbReference type="Gene3D" id="6.10.340.10">
    <property type="match status" value="1"/>
</dbReference>
<dbReference type="Proteomes" id="UP000549617">
    <property type="component" value="Unassembled WGS sequence"/>
</dbReference>
<protein>
    <recommendedName>
        <fullName evidence="3">histidine kinase</fullName>
        <ecNumber evidence="3">2.7.13.3</ecNumber>
    </recommendedName>
</protein>
<proteinExistence type="predicted"/>
<dbReference type="CDD" id="cd00075">
    <property type="entry name" value="HATPase"/>
    <property type="match status" value="1"/>
</dbReference>
<dbReference type="SMART" id="SM00387">
    <property type="entry name" value="HATPase_c"/>
    <property type="match status" value="1"/>
</dbReference>
<dbReference type="InterPro" id="IPR050980">
    <property type="entry name" value="2C_sensor_his_kinase"/>
</dbReference>
<comment type="caution">
    <text evidence="13">The sequence shown here is derived from an EMBL/GenBank/DDBJ whole genome shotgun (WGS) entry which is preliminary data.</text>
</comment>
<keyword evidence="14" id="KW-1185">Reference proteome</keyword>
<evidence type="ECO:0000256" key="8">
    <source>
        <dbReference type="ARBA" id="ARBA00022777"/>
    </source>
</evidence>
<dbReference type="InterPro" id="IPR036890">
    <property type="entry name" value="HATPase_C_sf"/>
</dbReference>
<comment type="subcellular location">
    <subcellularLocation>
        <location evidence="2">Cell membrane</location>
        <topology evidence="2">Multi-pass membrane protein</topology>
    </subcellularLocation>
</comment>
<feature type="domain" description="Histidine kinase" evidence="11">
    <location>
        <begin position="320"/>
        <end position="526"/>
    </location>
</feature>
<dbReference type="EC" id="2.7.13.3" evidence="3"/>
<evidence type="ECO:0000259" key="12">
    <source>
        <dbReference type="PROSITE" id="PS50885"/>
    </source>
</evidence>
<keyword evidence="6" id="KW-0808">Transferase</keyword>
<evidence type="ECO:0000259" key="11">
    <source>
        <dbReference type="PROSITE" id="PS50109"/>
    </source>
</evidence>
<evidence type="ECO:0000313" key="13">
    <source>
        <dbReference type="EMBL" id="MBB5686954.1"/>
    </source>
</evidence>
<dbReference type="InterPro" id="IPR003594">
    <property type="entry name" value="HATPase_dom"/>
</dbReference>
<dbReference type="SUPFAM" id="SSF47384">
    <property type="entry name" value="Homodimeric domain of signal transducing histidine kinase"/>
    <property type="match status" value="1"/>
</dbReference>
<evidence type="ECO:0000256" key="7">
    <source>
        <dbReference type="ARBA" id="ARBA00022741"/>
    </source>
</evidence>
<accession>A0A7W9AJQ0</accession>
<evidence type="ECO:0000256" key="5">
    <source>
        <dbReference type="ARBA" id="ARBA00022553"/>
    </source>
</evidence>
<feature type="transmembrane region" description="Helical" evidence="10">
    <location>
        <begin position="239"/>
        <end position="257"/>
    </location>
</feature>
<evidence type="ECO:0000256" key="10">
    <source>
        <dbReference type="SAM" id="Phobius"/>
    </source>
</evidence>
<dbReference type="CDD" id="cd06225">
    <property type="entry name" value="HAMP"/>
    <property type="match status" value="1"/>
</dbReference>
<keyword evidence="9" id="KW-0067">ATP-binding</keyword>
<evidence type="ECO:0000256" key="4">
    <source>
        <dbReference type="ARBA" id="ARBA00022475"/>
    </source>
</evidence>
<dbReference type="PANTHER" id="PTHR44936:SF10">
    <property type="entry name" value="SENSOR PROTEIN RSTB"/>
    <property type="match status" value="1"/>
</dbReference>
<dbReference type="Pfam" id="PF00512">
    <property type="entry name" value="HisKA"/>
    <property type="match status" value="1"/>
</dbReference>
<dbReference type="Pfam" id="PF00672">
    <property type="entry name" value="HAMP"/>
    <property type="match status" value="1"/>
</dbReference>
<keyword evidence="10" id="KW-0472">Membrane</keyword>
<dbReference type="GO" id="GO:0000155">
    <property type="term" value="F:phosphorelay sensor kinase activity"/>
    <property type="evidence" value="ECO:0007669"/>
    <property type="project" value="InterPro"/>
</dbReference>
<dbReference type="EMBL" id="JACIJC010000005">
    <property type="protein sequence ID" value="MBB5686954.1"/>
    <property type="molecule type" value="Genomic_DNA"/>
</dbReference>
<keyword evidence="8 13" id="KW-0418">Kinase</keyword>
<keyword evidence="4" id="KW-1003">Cell membrane</keyword>
<dbReference type="PROSITE" id="PS50885">
    <property type="entry name" value="HAMP"/>
    <property type="match status" value="1"/>
</dbReference>
<dbReference type="Pfam" id="PF02518">
    <property type="entry name" value="HATPase_c"/>
    <property type="match status" value="1"/>
</dbReference>
<evidence type="ECO:0000256" key="2">
    <source>
        <dbReference type="ARBA" id="ARBA00004651"/>
    </source>
</evidence>
<dbReference type="GO" id="GO:0005886">
    <property type="term" value="C:plasma membrane"/>
    <property type="evidence" value="ECO:0007669"/>
    <property type="project" value="UniProtKB-SubCell"/>
</dbReference>
<feature type="domain" description="HAMP" evidence="12">
    <location>
        <begin position="259"/>
        <end position="312"/>
    </location>
</feature>
<dbReference type="InterPro" id="IPR003661">
    <property type="entry name" value="HisK_dim/P_dom"/>
</dbReference>